<name>A0ABR9UPS0_9CHRO</name>
<protein>
    <submittedName>
        <fullName evidence="2">Uncharacterized protein</fullName>
    </submittedName>
</protein>
<keyword evidence="1" id="KW-0812">Transmembrane</keyword>
<sequence length="98" mass="11038">MKVWLACFFLLFALAELFQWAKQFSFPLPIYILGGAFLAIASNYDKFGGLRWLTRDQSLMNPVNQPSISDSTAQPLNSILAAHNSKQSMHLSRSQDSQ</sequence>
<keyword evidence="1" id="KW-1133">Transmembrane helix</keyword>
<reference evidence="2 3" key="1">
    <citation type="submission" date="2020-10" db="EMBL/GenBank/DDBJ databases">
        <authorList>
            <person name="Castelo-Branco R."/>
            <person name="Eusebio N."/>
            <person name="Adriana R."/>
            <person name="Vieira A."/>
            <person name="Brugerolle De Fraissinette N."/>
            <person name="Rezende De Castro R."/>
            <person name="Schneider M.P."/>
            <person name="Vasconcelos V."/>
            <person name="Leao P.N."/>
        </authorList>
    </citation>
    <scope>NUCLEOTIDE SEQUENCE [LARGE SCALE GENOMIC DNA]</scope>
    <source>
        <strain evidence="2 3">LEGE 06123</strain>
    </source>
</reference>
<dbReference type="EMBL" id="JADEWN010000014">
    <property type="protein sequence ID" value="MBE9190269.1"/>
    <property type="molecule type" value="Genomic_DNA"/>
</dbReference>
<feature type="transmembrane region" description="Helical" evidence="1">
    <location>
        <begin position="25"/>
        <end position="44"/>
    </location>
</feature>
<dbReference type="RefSeq" id="WP_193931464.1">
    <property type="nucleotide sequence ID" value="NZ_CAWPMZ010000032.1"/>
</dbReference>
<comment type="caution">
    <text evidence="2">The sequence shown here is derived from an EMBL/GenBank/DDBJ whole genome shotgun (WGS) entry which is preliminary data.</text>
</comment>
<evidence type="ECO:0000256" key="1">
    <source>
        <dbReference type="SAM" id="Phobius"/>
    </source>
</evidence>
<keyword evidence="1" id="KW-0472">Membrane</keyword>
<accession>A0ABR9UPS0</accession>
<gene>
    <name evidence="2" type="ORF">IQ230_07830</name>
</gene>
<evidence type="ECO:0000313" key="2">
    <source>
        <dbReference type="EMBL" id="MBE9190269.1"/>
    </source>
</evidence>
<keyword evidence="3" id="KW-1185">Reference proteome</keyword>
<organism evidence="2 3">
    <name type="scientific">Gloeocapsopsis crepidinum LEGE 06123</name>
    <dbReference type="NCBI Taxonomy" id="588587"/>
    <lineage>
        <taxon>Bacteria</taxon>
        <taxon>Bacillati</taxon>
        <taxon>Cyanobacteriota</taxon>
        <taxon>Cyanophyceae</taxon>
        <taxon>Oscillatoriophycideae</taxon>
        <taxon>Chroococcales</taxon>
        <taxon>Chroococcaceae</taxon>
        <taxon>Gloeocapsopsis</taxon>
    </lineage>
</organism>
<dbReference type="Proteomes" id="UP000651156">
    <property type="component" value="Unassembled WGS sequence"/>
</dbReference>
<proteinExistence type="predicted"/>
<evidence type="ECO:0000313" key="3">
    <source>
        <dbReference type="Proteomes" id="UP000651156"/>
    </source>
</evidence>